<dbReference type="SUPFAM" id="SSF52540">
    <property type="entry name" value="P-loop containing nucleoside triphosphate hydrolases"/>
    <property type="match status" value="1"/>
</dbReference>
<evidence type="ECO:0000256" key="6">
    <source>
        <dbReference type="ARBA" id="ARBA00023170"/>
    </source>
</evidence>
<evidence type="ECO:0000256" key="8">
    <source>
        <dbReference type="ARBA" id="ARBA00071429"/>
    </source>
</evidence>
<comment type="subcellular location">
    <subcellularLocation>
        <location evidence="7">Endomembrane system</location>
        <topology evidence="7">Peripheral membrane protein</topology>
        <orientation evidence="7">Cytoplasmic side</orientation>
    </subcellularLocation>
</comment>
<dbReference type="GO" id="GO:0003924">
    <property type="term" value="F:GTPase activity"/>
    <property type="evidence" value="ECO:0007669"/>
    <property type="project" value="TreeGrafter"/>
</dbReference>
<dbReference type="EMBL" id="LTDL01000042">
    <property type="protein sequence ID" value="OAG28983.1"/>
    <property type="molecule type" value="Genomic_DNA"/>
</dbReference>
<evidence type="ECO:0000256" key="7">
    <source>
        <dbReference type="ARBA" id="ARBA00029433"/>
    </source>
</evidence>
<dbReference type="OrthoDB" id="1727884at2759"/>
<dbReference type="Gene3D" id="3.40.50.300">
    <property type="entry name" value="P-loop containing nucleotide triphosphate hydrolases"/>
    <property type="match status" value="1"/>
</dbReference>
<dbReference type="VEuPathDB" id="MicrosporidiaDB:NEDG_01122"/>
<dbReference type="GO" id="GO:0005525">
    <property type="term" value="F:GTP binding"/>
    <property type="evidence" value="ECO:0007669"/>
    <property type="project" value="UniProtKB-KW"/>
</dbReference>
<dbReference type="SMART" id="SM00382">
    <property type="entry name" value="AAA"/>
    <property type="match status" value="1"/>
</dbReference>
<protein>
    <recommendedName>
        <fullName evidence="8">Signal recognition particle receptor subunit alpha homolog</fullName>
    </recommendedName>
    <alternativeName>
        <fullName evidence="9">Docking protein alpha</fullName>
    </alternativeName>
</protein>
<evidence type="ECO:0000313" key="12">
    <source>
        <dbReference type="EMBL" id="OAG28983.1"/>
    </source>
</evidence>
<dbReference type="GO" id="GO:0006614">
    <property type="term" value="P:SRP-dependent cotranslational protein targeting to membrane"/>
    <property type="evidence" value="ECO:0007669"/>
    <property type="project" value="InterPro"/>
</dbReference>
<accession>A0A177EAL6</accession>
<evidence type="ECO:0000259" key="11">
    <source>
        <dbReference type="PROSITE" id="PS00300"/>
    </source>
</evidence>
<feature type="compositionally biased region" description="Basic and acidic residues" evidence="10">
    <location>
        <begin position="82"/>
        <end position="105"/>
    </location>
</feature>
<dbReference type="Pfam" id="PF00448">
    <property type="entry name" value="SRP54"/>
    <property type="match status" value="1"/>
</dbReference>
<organism evidence="12 13">
    <name type="scientific">Nematocida displodere</name>
    <dbReference type="NCBI Taxonomy" id="1805483"/>
    <lineage>
        <taxon>Eukaryota</taxon>
        <taxon>Fungi</taxon>
        <taxon>Fungi incertae sedis</taxon>
        <taxon>Microsporidia</taxon>
        <taxon>Nematocida</taxon>
    </lineage>
</organism>
<dbReference type="InterPro" id="IPR000897">
    <property type="entry name" value="SRP54_GTPase_dom"/>
</dbReference>
<dbReference type="GO" id="GO:0005047">
    <property type="term" value="F:signal recognition particle binding"/>
    <property type="evidence" value="ECO:0007669"/>
    <property type="project" value="TreeGrafter"/>
</dbReference>
<evidence type="ECO:0000256" key="4">
    <source>
        <dbReference type="ARBA" id="ARBA00023134"/>
    </source>
</evidence>
<feature type="region of interest" description="Disordered" evidence="10">
    <location>
        <begin position="82"/>
        <end position="133"/>
    </location>
</feature>
<comment type="similarity">
    <text evidence="1">Belongs to the GTP-binding SRP family.</text>
</comment>
<comment type="subunit">
    <text evidence="2">Heterodimer of an alpha and a beta chain.</text>
</comment>
<dbReference type="RefSeq" id="XP_067543728.1">
    <property type="nucleotide sequence ID" value="XM_067688540.1"/>
</dbReference>
<sequence>MSIKGVVYRVVFSRGGIVRKEEGMQPAYLAHFITEMELTPGVQTKRVRNDYISYVLGVRNIYLAVFQSRELETEIEQRLLETKERTESKHSNQKSARSEEKRPEGLFEESSEDKEERYVQTSTTDSDTEEDRTGWERWKKSKSFFDLFKQGSAITEVSIRQHLYSKNVPHELSTQLAKEIFQTKSNDVTSLPESAKVKNSIQKVIEQSMPILLPATIIKDIESVVGANKGPYVFCMVGVNGVGKSTTLSKICLWLLKNNLRLCVAACDGFRSGAVEQLKTYVDRYQSKGHAISLYEKGYGKDEASVANKAIAHARENKYDVVLIDTCGRMPSNSSSMSSLSKMIRINKPHKVIYVGEALVGNDSVEQVRIFNDYVEKACVEKSIDGIVVTKCDTVGDKVGTILGLSCTLKKPVIFIGTGQKNVDLLPFDINGLCMALVQM</sequence>
<dbReference type="PROSITE" id="PS00300">
    <property type="entry name" value="SRP54"/>
    <property type="match status" value="1"/>
</dbReference>
<dbReference type="STRING" id="1805483.A0A177EAL6"/>
<name>A0A177EAL6_9MICR</name>
<dbReference type="InterPro" id="IPR003593">
    <property type="entry name" value="AAA+_ATPase"/>
</dbReference>
<keyword evidence="3" id="KW-0547">Nucleotide-binding</keyword>
<dbReference type="InterPro" id="IPR027417">
    <property type="entry name" value="P-loop_NTPase"/>
</dbReference>
<gene>
    <name evidence="12" type="ORF">NEDG_01122</name>
</gene>
<evidence type="ECO:0000313" key="13">
    <source>
        <dbReference type="Proteomes" id="UP000185944"/>
    </source>
</evidence>
<evidence type="ECO:0000256" key="5">
    <source>
        <dbReference type="ARBA" id="ARBA00023136"/>
    </source>
</evidence>
<evidence type="ECO:0000256" key="2">
    <source>
        <dbReference type="ARBA" id="ARBA00011870"/>
    </source>
</evidence>
<evidence type="ECO:0000256" key="10">
    <source>
        <dbReference type="SAM" id="MobiDB-lite"/>
    </source>
</evidence>
<dbReference type="FunFam" id="3.40.50.300:FF:000566">
    <property type="entry name" value="Signal recognition particle receptor subunit alpha"/>
    <property type="match status" value="1"/>
</dbReference>
<feature type="domain" description="SRP54-type proteins GTP-binding" evidence="11">
    <location>
        <begin position="412"/>
        <end position="425"/>
    </location>
</feature>
<proteinExistence type="inferred from homology"/>
<dbReference type="GeneID" id="93647472"/>
<evidence type="ECO:0000256" key="9">
    <source>
        <dbReference type="ARBA" id="ARBA00081194"/>
    </source>
</evidence>
<dbReference type="PANTHER" id="PTHR43134">
    <property type="entry name" value="SIGNAL RECOGNITION PARTICLE RECEPTOR SUBUNIT ALPHA"/>
    <property type="match status" value="1"/>
</dbReference>
<keyword evidence="5" id="KW-0472">Membrane</keyword>
<keyword evidence="13" id="KW-1185">Reference proteome</keyword>
<keyword evidence="4" id="KW-0342">GTP-binding</keyword>
<evidence type="ECO:0000256" key="3">
    <source>
        <dbReference type="ARBA" id="ARBA00022741"/>
    </source>
</evidence>
<dbReference type="PANTHER" id="PTHR43134:SF1">
    <property type="entry name" value="SIGNAL RECOGNITION PARTICLE RECEPTOR SUBUNIT ALPHA"/>
    <property type="match status" value="1"/>
</dbReference>
<dbReference type="SMART" id="SM00962">
    <property type="entry name" value="SRP54"/>
    <property type="match status" value="1"/>
</dbReference>
<reference evidence="12 13" key="1">
    <citation type="submission" date="2016-02" db="EMBL/GenBank/DDBJ databases">
        <title>Discovery of a natural microsporidian pathogen with a broad tissue tropism in Caenorhabditis elegans.</title>
        <authorList>
            <person name="Luallen R.J."/>
            <person name="Reinke A.W."/>
            <person name="Tong L."/>
            <person name="Botts M.R."/>
            <person name="Felix M.-A."/>
            <person name="Troemel E.R."/>
        </authorList>
    </citation>
    <scope>NUCLEOTIDE SEQUENCE [LARGE SCALE GENOMIC DNA]</scope>
    <source>
        <strain evidence="12 13">JUm2807</strain>
    </source>
</reference>
<dbReference type="Proteomes" id="UP000185944">
    <property type="component" value="Unassembled WGS sequence"/>
</dbReference>
<keyword evidence="6 12" id="KW-0675">Receptor</keyword>
<dbReference type="AlphaFoldDB" id="A0A177EAL6"/>
<dbReference type="GO" id="GO:0005789">
    <property type="term" value="C:endoplasmic reticulum membrane"/>
    <property type="evidence" value="ECO:0007669"/>
    <property type="project" value="TreeGrafter"/>
</dbReference>
<evidence type="ECO:0000256" key="1">
    <source>
        <dbReference type="ARBA" id="ARBA00008531"/>
    </source>
</evidence>
<comment type="caution">
    <text evidence="12">The sequence shown here is derived from an EMBL/GenBank/DDBJ whole genome shotgun (WGS) entry which is preliminary data.</text>
</comment>